<name>A0A316G7W5_9RHOB</name>
<dbReference type="OrthoDB" id="7857583at2"/>
<evidence type="ECO:0008006" key="4">
    <source>
        <dbReference type="Google" id="ProtNLM"/>
    </source>
</evidence>
<sequence length="124" mass="13315">MPPMLPVRVAPYVISVLIVIVAAHWGVSRAYGAHPFWSTSIAWIGAPTGVVFALLIRRRSWPVRLCIVSSLLALSAATAHQGRLAFAASFAENRLAGQAWYLGWIGVAVASSALIAVILTPLRR</sequence>
<proteinExistence type="predicted"/>
<feature type="transmembrane region" description="Helical" evidence="1">
    <location>
        <begin position="63"/>
        <end position="81"/>
    </location>
</feature>
<keyword evidence="1" id="KW-0812">Transmembrane</keyword>
<evidence type="ECO:0000313" key="3">
    <source>
        <dbReference type="Proteomes" id="UP000245390"/>
    </source>
</evidence>
<keyword evidence="3" id="KW-1185">Reference proteome</keyword>
<feature type="transmembrane region" description="Helical" evidence="1">
    <location>
        <begin position="12"/>
        <end position="31"/>
    </location>
</feature>
<evidence type="ECO:0000313" key="2">
    <source>
        <dbReference type="EMBL" id="PWK56056.1"/>
    </source>
</evidence>
<comment type="caution">
    <text evidence="2">The sequence shown here is derived from an EMBL/GenBank/DDBJ whole genome shotgun (WGS) entry which is preliminary data.</text>
</comment>
<accession>A0A316G7W5</accession>
<keyword evidence="1" id="KW-1133">Transmembrane helix</keyword>
<feature type="transmembrane region" description="Helical" evidence="1">
    <location>
        <begin position="37"/>
        <end position="56"/>
    </location>
</feature>
<organism evidence="2 3">
    <name type="scientific">Silicimonas algicola</name>
    <dbReference type="NCBI Taxonomy" id="1826607"/>
    <lineage>
        <taxon>Bacteria</taxon>
        <taxon>Pseudomonadati</taxon>
        <taxon>Pseudomonadota</taxon>
        <taxon>Alphaproteobacteria</taxon>
        <taxon>Rhodobacterales</taxon>
        <taxon>Paracoccaceae</taxon>
    </lineage>
</organism>
<dbReference type="EMBL" id="QGGV01000005">
    <property type="protein sequence ID" value="PWK56056.1"/>
    <property type="molecule type" value="Genomic_DNA"/>
</dbReference>
<dbReference type="AlphaFoldDB" id="A0A316G7W5"/>
<protein>
    <recommendedName>
        <fullName evidence="4">Transmembrane protein</fullName>
    </recommendedName>
</protein>
<dbReference type="KEGG" id="salo:EF888_18005"/>
<dbReference type="Proteomes" id="UP000245390">
    <property type="component" value="Unassembled WGS sequence"/>
</dbReference>
<dbReference type="RefSeq" id="WP_109759489.1">
    <property type="nucleotide sequence ID" value="NZ_CP034588.1"/>
</dbReference>
<feature type="transmembrane region" description="Helical" evidence="1">
    <location>
        <begin position="101"/>
        <end position="122"/>
    </location>
</feature>
<gene>
    <name evidence="2" type="ORF">C8D95_105121</name>
</gene>
<evidence type="ECO:0000256" key="1">
    <source>
        <dbReference type="SAM" id="Phobius"/>
    </source>
</evidence>
<reference evidence="2 3" key="1">
    <citation type="submission" date="2018-05" db="EMBL/GenBank/DDBJ databases">
        <title>Genomic Encyclopedia of Type Strains, Phase IV (KMG-IV): sequencing the most valuable type-strain genomes for metagenomic binning, comparative biology and taxonomic classification.</title>
        <authorList>
            <person name="Goeker M."/>
        </authorList>
    </citation>
    <scope>NUCLEOTIDE SEQUENCE [LARGE SCALE GENOMIC DNA]</scope>
    <source>
        <strain evidence="2 3">DSM 103371</strain>
    </source>
</reference>
<keyword evidence="1" id="KW-0472">Membrane</keyword>